<keyword evidence="9" id="KW-1185">Reference proteome</keyword>
<dbReference type="SUPFAM" id="SSF48371">
    <property type="entry name" value="ARM repeat"/>
    <property type="match status" value="1"/>
</dbReference>
<evidence type="ECO:0000256" key="4">
    <source>
        <dbReference type="ARBA" id="ARBA00023242"/>
    </source>
</evidence>
<proteinExistence type="inferred from homology"/>
<dbReference type="Gene3D" id="1.25.10.10">
    <property type="entry name" value="Leucine-rich Repeat Variant"/>
    <property type="match status" value="1"/>
</dbReference>
<dbReference type="EMBL" id="ML993948">
    <property type="protein sequence ID" value="KAF2202135.1"/>
    <property type="molecule type" value="Genomic_DNA"/>
</dbReference>
<dbReference type="InterPro" id="IPR016024">
    <property type="entry name" value="ARM-type_fold"/>
</dbReference>
<gene>
    <name evidence="8" type="ORF">GQ43DRAFT_431034</name>
</gene>
<comment type="caution">
    <text evidence="8">The sequence shown here is derived from an EMBL/GenBank/DDBJ whole genome shotgun (WGS) entry which is preliminary data.</text>
</comment>
<evidence type="ECO:0000256" key="5">
    <source>
        <dbReference type="RuleBase" id="RU368021"/>
    </source>
</evidence>
<feature type="domain" description="Pre-rRNA-processing protein Ipi1 N-terminal" evidence="7">
    <location>
        <begin position="132"/>
        <end position="235"/>
    </location>
</feature>
<dbReference type="PANTHER" id="PTHR16056">
    <property type="entry name" value="REGULATOR OF MICROTUBULE DYNAMICS PROTEIN"/>
    <property type="match status" value="1"/>
</dbReference>
<dbReference type="InterPro" id="IPR011989">
    <property type="entry name" value="ARM-like"/>
</dbReference>
<dbReference type="InterPro" id="IPR024679">
    <property type="entry name" value="Ipi1_N"/>
</dbReference>
<dbReference type="OrthoDB" id="361362at2759"/>
<evidence type="ECO:0000256" key="1">
    <source>
        <dbReference type="ARBA" id="ARBA00002355"/>
    </source>
</evidence>
<evidence type="ECO:0000256" key="3">
    <source>
        <dbReference type="ARBA" id="ARBA00006427"/>
    </source>
</evidence>
<evidence type="ECO:0000259" key="7">
    <source>
        <dbReference type="Pfam" id="PF12333"/>
    </source>
</evidence>
<keyword evidence="4 5" id="KW-0539">Nucleus</keyword>
<evidence type="ECO:0000256" key="2">
    <source>
        <dbReference type="ARBA" id="ARBA00004123"/>
    </source>
</evidence>
<comment type="subunit">
    <text evidence="5">Component of the RIX1 complex.</text>
</comment>
<dbReference type="GO" id="GO:0120330">
    <property type="term" value="C:rixosome complex"/>
    <property type="evidence" value="ECO:0007669"/>
    <property type="project" value="UniProtKB-UniRule"/>
</dbReference>
<feature type="compositionally biased region" description="Basic residues" evidence="6">
    <location>
        <begin position="1"/>
        <end position="11"/>
    </location>
</feature>
<comment type="subcellular location">
    <subcellularLocation>
        <location evidence="2 5">Nucleus</location>
    </subcellularLocation>
</comment>
<sequence>MGSSAKRKKEKKKDFQKVKLKVGKTKTKPANYTDTSFKAKSIVLNQQSLSVNTTSVAAQCSHHLSLLSHKSDTQRRDSLAYLTSAVTNTAPGSPLPQPASVILPAIQRLVLDGSKGVREQCLKLFQSLPSGDIASHTDQLLLYTRAGMNHLAVEIRSFSLEVLEWLIGTAGDEVVSCAGGWVKTLKCFLNLLGWQTQVNGKWSANKSVQTIFAGKAAAGDTKIQVKQMNALASFLRAGLVPSKGVMADKSDSACFPLWHNGHHIPSERSNAYAYLNLFGAARDEETEMYEDREDRQRIFHEKAEAAIIAGLEQAKKSGGEIGRAAATLRKVVLEGMGDFRGDEILAV</sequence>
<reference evidence="8" key="1">
    <citation type="journal article" date="2020" name="Stud. Mycol.">
        <title>101 Dothideomycetes genomes: a test case for predicting lifestyles and emergence of pathogens.</title>
        <authorList>
            <person name="Haridas S."/>
            <person name="Albert R."/>
            <person name="Binder M."/>
            <person name="Bloem J."/>
            <person name="Labutti K."/>
            <person name="Salamov A."/>
            <person name="Andreopoulos B."/>
            <person name="Baker S."/>
            <person name="Barry K."/>
            <person name="Bills G."/>
            <person name="Bluhm B."/>
            <person name="Cannon C."/>
            <person name="Castanera R."/>
            <person name="Culley D."/>
            <person name="Daum C."/>
            <person name="Ezra D."/>
            <person name="Gonzalez J."/>
            <person name="Henrissat B."/>
            <person name="Kuo A."/>
            <person name="Liang C."/>
            <person name="Lipzen A."/>
            <person name="Lutzoni F."/>
            <person name="Magnuson J."/>
            <person name="Mondo S."/>
            <person name="Nolan M."/>
            <person name="Ohm R."/>
            <person name="Pangilinan J."/>
            <person name="Park H.-J."/>
            <person name="Ramirez L."/>
            <person name="Alfaro M."/>
            <person name="Sun H."/>
            <person name="Tritt A."/>
            <person name="Yoshinaga Y."/>
            <person name="Zwiers L.-H."/>
            <person name="Turgeon B."/>
            <person name="Goodwin S."/>
            <person name="Spatafora J."/>
            <person name="Crous P."/>
            <person name="Grigoriev I."/>
        </authorList>
    </citation>
    <scope>NUCLEOTIDE SEQUENCE</scope>
    <source>
        <strain evidence="8">ATCC 74209</strain>
    </source>
</reference>
<dbReference type="Proteomes" id="UP000799536">
    <property type="component" value="Unassembled WGS sequence"/>
</dbReference>
<comment type="similarity">
    <text evidence="3 5">Belongs to the IPI1/TEX10 family.</text>
</comment>
<evidence type="ECO:0000313" key="9">
    <source>
        <dbReference type="Proteomes" id="UP000799536"/>
    </source>
</evidence>
<dbReference type="AlphaFoldDB" id="A0A9P4JN47"/>
<dbReference type="GO" id="GO:0006364">
    <property type="term" value="P:rRNA processing"/>
    <property type="evidence" value="ECO:0007669"/>
    <property type="project" value="UniProtKB-UniRule"/>
</dbReference>
<comment type="function">
    <text evidence="1 5">Component of the RIX1 complex required for processing of ITS2 sequences from 35S pre-rRNA.</text>
</comment>
<accession>A0A9P4JN47</accession>
<feature type="region of interest" description="Disordered" evidence="6">
    <location>
        <begin position="1"/>
        <end position="22"/>
    </location>
</feature>
<dbReference type="GO" id="GO:0005634">
    <property type="term" value="C:nucleus"/>
    <property type="evidence" value="ECO:0007669"/>
    <property type="project" value="UniProtKB-SubCell"/>
</dbReference>
<dbReference type="PANTHER" id="PTHR16056:SF2">
    <property type="entry name" value="TESTIS-EXPRESSED PROTEIN 10"/>
    <property type="match status" value="1"/>
</dbReference>
<name>A0A9P4JN47_9PLEO</name>
<evidence type="ECO:0000313" key="8">
    <source>
        <dbReference type="EMBL" id="KAF2202135.1"/>
    </source>
</evidence>
<dbReference type="Pfam" id="PF12333">
    <property type="entry name" value="Ipi1_N"/>
    <property type="match status" value="1"/>
</dbReference>
<keyword evidence="5" id="KW-0698">rRNA processing</keyword>
<keyword evidence="5" id="KW-0690">Ribosome biogenesis</keyword>
<evidence type="ECO:0000256" key="6">
    <source>
        <dbReference type="SAM" id="MobiDB-lite"/>
    </source>
</evidence>
<organism evidence="8 9">
    <name type="scientific">Delitschia confertaspora ATCC 74209</name>
    <dbReference type="NCBI Taxonomy" id="1513339"/>
    <lineage>
        <taxon>Eukaryota</taxon>
        <taxon>Fungi</taxon>
        <taxon>Dikarya</taxon>
        <taxon>Ascomycota</taxon>
        <taxon>Pezizomycotina</taxon>
        <taxon>Dothideomycetes</taxon>
        <taxon>Pleosporomycetidae</taxon>
        <taxon>Pleosporales</taxon>
        <taxon>Delitschiaceae</taxon>
        <taxon>Delitschia</taxon>
    </lineage>
</organism>
<protein>
    <recommendedName>
        <fullName evidence="5">Pre-rRNA-processing protein</fullName>
    </recommendedName>
</protein>